<protein>
    <submittedName>
        <fullName evidence="1">F-box protein</fullName>
    </submittedName>
</protein>
<accession>A0A5A7PWC6</accession>
<dbReference type="EMBL" id="BKCP01005217">
    <property type="protein sequence ID" value="GER36822.1"/>
    <property type="molecule type" value="Genomic_DNA"/>
</dbReference>
<name>A0A5A7PWC6_STRAF</name>
<gene>
    <name evidence="1" type="ORF">STAS_13199</name>
</gene>
<keyword evidence="2" id="KW-1185">Reference proteome</keyword>
<proteinExistence type="predicted"/>
<organism evidence="1 2">
    <name type="scientific">Striga asiatica</name>
    <name type="common">Asiatic witchweed</name>
    <name type="synonym">Buchnera asiatica</name>
    <dbReference type="NCBI Taxonomy" id="4170"/>
    <lineage>
        <taxon>Eukaryota</taxon>
        <taxon>Viridiplantae</taxon>
        <taxon>Streptophyta</taxon>
        <taxon>Embryophyta</taxon>
        <taxon>Tracheophyta</taxon>
        <taxon>Spermatophyta</taxon>
        <taxon>Magnoliopsida</taxon>
        <taxon>eudicotyledons</taxon>
        <taxon>Gunneridae</taxon>
        <taxon>Pentapetalae</taxon>
        <taxon>asterids</taxon>
        <taxon>lamiids</taxon>
        <taxon>Lamiales</taxon>
        <taxon>Orobanchaceae</taxon>
        <taxon>Buchnereae</taxon>
        <taxon>Striga</taxon>
    </lineage>
</organism>
<reference evidence="2" key="1">
    <citation type="journal article" date="2019" name="Curr. Biol.">
        <title>Genome Sequence of Striga asiatica Provides Insight into the Evolution of Plant Parasitism.</title>
        <authorList>
            <person name="Yoshida S."/>
            <person name="Kim S."/>
            <person name="Wafula E.K."/>
            <person name="Tanskanen J."/>
            <person name="Kim Y.M."/>
            <person name="Honaas L."/>
            <person name="Yang Z."/>
            <person name="Spallek T."/>
            <person name="Conn C.E."/>
            <person name="Ichihashi Y."/>
            <person name="Cheong K."/>
            <person name="Cui S."/>
            <person name="Der J.P."/>
            <person name="Gundlach H."/>
            <person name="Jiao Y."/>
            <person name="Hori C."/>
            <person name="Ishida J.K."/>
            <person name="Kasahara H."/>
            <person name="Kiba T."/>
            <person name="Kim M.S."/>
            <person name="Koo N."/>
            <person name="Laohavisit A."/>
            <person name="Lee Y.H."/>
            <person name="Lumba S."/>
            <person name="McCourt P."/>
            <person name="Mortimer J.C."/>
            <person name="Mutuku J.M."/>
            <person name="Nomura T."/>
            <person name="Sasaki-Sekimoto Y."/>
            <person name="Seto Y."/>
            <person name="Wang Y."/>
            <person name="Wakatake T."/>
            <person name="Sakakibara H."/>
            <person name="Demura T."/>
            <person name="Yamaguchi S."/>
            <person name="Yoneyama K."/>
            <person name="Manabe R.I."/>
            <person name="Nelson D.C."/>
            <person name="Schulman A.H."/>
            <person name="Timko M.P."/>
            <person name="dePamphilis C.W."/>
            <person name="Choi D."/>
            <person name="Shirasu K."/>
        </authorList>
    </citation>
    <scope>NUCLEOTIDE SEQUENCE [LARGE SCALE GENOMIC DNA]</scope>
    <source>
        <strain evidence="2">cv. UVA1</strain>
    </source>
</reference>
<dbReference type="Proteomes" id="UP000325081">
    <property type="component" value="Unassembled WGS sequence"/>
</dbReference>
<evidence type="ECO:0000313" key="1">
    <source>
        <dbReference type="EMBL" id="GER36822.1"/>
    </source>
</evidence>
<evidence type="ECO:0000313" key="2">
    <source>
        <dbReference type="Proteomes" id="UP000325081"/>
    </source>
</evidence>
<comment type="caution">
    <text evidence="1">The sequence shown here is derived from an EMBL/GenBank/DDBJ whole genome shotgun (WGS) entry which is preliminary data.</text>
</comment>
<sequence length="142" mass="16482">MRTTTIFGPLRARDENEDGHYFSTISTTNGGMCFSREKQLCLQHIESKIEAEYPVDIIGSCDRILLLQEQSDEPYMLCSPLTEEFKILPPAQWRLRLPIPVFTHMSRMRPLCTFANLKVVRTIIFMNEDEEDNLVDTIELIL</sequence>
<dbReference type="OrthoDB" id="809368at2759"/>
<dbReference type="AlphaFoldDB" id="A0A5A7PWC6"/>